<evidence type="ECO:0000256" key="8">
    <source>
        <dbReference type="PIRSR" id="PIRSR038994-3"/>
    </source>
</evidence>
<comment type="similarity">
    <text evidence="1 5">Belongs to the metallo-dependent hydrolases superfamily. NagA family.</text>
</comment>
<feature type="binding site" evidence="7">
    <location>
        <position position="258"/>
    </location>
    <ligand>
        <name>substrate</name>
    </ligand>
</feature>
<dbReference type="Proteomes" id="UP000321424">
    <property type="component" value="Unassembled WGS sequence"/>
</dbReference>
<feature type="domain" description="Amidohydrolase-related" evidence="9">
    <location>
        <begin position="56"/>
        <end position="371"/>
    </location>
</feature>
<evidence type="ECO:0000256" key="1">
    <source>
        <dbReference type="ARBA" id="ARBA00010716"/>
    </source>
</evidence>
<feature type="binding site" evidence="7">
    <location>
        <begin position="223"/>
        <end position="224"/>
    </location>
    <ligand>
        <name>substrate</name>
    </ligand>
</feature>
<evidence type="ECO:0000313" key="11">
    <source>
        <dbReference type="Proteomes" id="UP000321424"/>
    </source>
</evidence>
<evidence type="ECO:0000256" key="4">
    <source>
        <dbReference type="ARBA" id="ARBA00023277"/>
    </source>
</evidence>
<keyword evidence="3 5" id="KW-0378">Hydrolase</keyword>
<dbReference type="InterPro" id="IPR006680">
    <property type="entry name" value="Amidohydro-rel"/>
</dbReference>
<protein>
    <submittedName>
        <fullName evidence="10">N-acetylglucosamine-6-phosphate deacetylase</fullName>
    </submittedName>
</protein>
<gene>
    <name evidence="10" type="ORF">NN4_81690</name>
</gene>
<dbReference type="SUPFAM" id="SSF51556">
    <property type="entry name" value="Metallo-dependent hydrolases"/>
    <property type="match status" value="1"/>
</dbReference>
<evidence type="ECO:0000313" key="10">
    <source>
        <dbReference type="EMBL" id="GEM43650.1"/>
    </source>
</evidence>
<comment type="cofactor">
    <cofactor evidence="8">
        <name>a divalent metal cation</name>
        <dbReference type="ChEBI" id="CHEBI:60240"/>
    </cofactor>
    <text evidence="8">Binds 1 divalent metal cation per subunit.</text>
</comment>
<evidence type="ECO:0000256" key="2">
    <source>
        <dbReference type="ARBA" id="ARBA00022723"/>
    </source>
</evidence>
<dbReference type="Gene3D" id="3.20.20.140">
    <property type="entry name" value="Metal-dependent hydrolases"/>
    <property type="match status" value="1"/>
</dbReference>
<name>A0A511MSU6_9NOCA</name>
<proteinExistence type="inferred from homology"/>
<accession>A0A511MSU6</accession>
<dbReference type="PIRSF" id="PIRSF038994">
    <property type="entry name" value="NagA"/>
    <property type="match status" value="1"/>
</dbReference>
<keyword evidence="2 8" id="KW-0479">Metal-binding</keyword>
<evidence type="ECO:0000259" key="9">
    <source>
        <dbReference type="Pfam" id="PF01979"/>
    </source>
</evidence>
<feature type="binding site" evidence="7">
    <location>
        <position position="231"/>
    </location>
    <ligand>
        <name>substrate</name>
    </ligand>
</feature>
<dbReference type="EMBL" id="BJXA01000108">
    <property type="protein sequence ID" value="GEM43650.1"/>
    <property type="molecule type" value="Genomic_DNA"/>
</dbReference>
<dbReference type="GO" id="GO:0046872">
    <property type="term" value="F:metal ion binding"/>
    <property type="evidence" value="ECO:0007669"/>
    <property type="project" value="UniProtKB-KW"/>
</dbReference>
<dbReference type="InterPro" id="IPR011059">
    <property type="entry name" value="Metal-dep_hydrolase_composite"/>
</dbReference>
<evidence type="ECO:0000256" key="3">
    <source>
        <dbReference type="ARBA" id="ARBA00022801"/>
    </source>
</evidence>
<dbReference type="PANTHER" id="PTHR11113:SF14">
    <property type="entry name" value="N-ACETYLGLUCOSAMINE-6-PHOSPHATE DEACETYLASE"/>
    <property type="match status" value="1"/>
</dbReference>
<reference evidence="10 11" key="1">
    <citation type="submission" date="2019-07" db="EMBL/GenBank/DDBJ databases">
        <title>Whole genome shotgun sequence of Nocardia ninae NBRC 108245.</title>
        <authorList>
            <person name="Hosoyama A."/>
            <person name="Uohara A."/>
            <person name="Ohji S."/>
            <person name="Ichikawa N."/>
        </authorList>
    </citation>
    <scope>NUCLEOTIDE SEQUENCE [LARGE SCALE GENOMIC DNA]</scope>
    <source>
        <strain evidence="10 11">NBRC 108245</strain>
    </source>
</reference>
<dbReference type="AlphaFoldDB" id="A0A511MSU6"/>
<keyword evidence="4 5" id="KW-0119">Carbohydrate metabolism</keyword>
<dbReference type="GO" id="GO:0008448">
    <property type="term" value="F:N-acetylglucosamine-6-phosphate deacetylase activity"/>
    <property type="evidence" value="ECO:0007669"/>
    <property type="project" value="InterPro"/>
</dbReference>
<keyword evidence="11" id="KW-1185">Reference proteome</keyword>
<comment type="caution">
    <text evidence="10">The sequence shown here is derived from an EMBL/GenBank/DDBJ whole genome shotgun (WGS) entry which is preliminary data.</text>
</comment>
<dbReference type="InterPro" id="IPR032466">
    <property type="entry name" value="Metal_Hydrolase"/>
</dbReference>
<dbReference type="Gene3D" id="2.30.40.10">
    <property type="entry name" value="Urease, subunit C, domain 1"/>
    <property type="match status" value="1"/>
</dbReference>
<feature type="active site" description="Proton donor/acceptor" evidence="6">
    <location>
        <position position="280"/>
    </location>
</feature>
<dbReference type="GO" id="GO:0006046">
    <property type="term" value="P:N-acetylglucosamine catabolic process"/>
    <property type="evidence" value="ECO:0007669"/>
    <property type="project" value="TreeGrafter"/>
</dbReference>
<sequence length="386" mass="39789">MLSGAESTIRGRVVSASAQLDDGVVTVVDDRISAVLPFAEWVAAHPDSAAPAFSGTVLPGLVDMHNHGGFGHRFDTVDAAEARAAAEFHHASGSTTVVASVVTAAAADMVAQTAVLRELAEDGLLGGIHAEGPFLSEARCGAQDPRFLRDPDLELTDQLLAAGGGQLRMMTLAPERSGYDAVAQRLSDHDVVVALGHSNADYTSFLKALRPTGFGTVATHLANGMPPLHHRDPGPVGASMVAAAAGHATVELIGDGVHVDPGFAALVFVTAPGRVALITDAMQAAGLSDGEYQLGPQSVTVRQGVARIANGSIAGGISTLLDCVARAVRDSGVSLADAVLAATSTPAAALRLPDVGDLRTGYFADLLIVDETLRLRRVLRRGQWLS</sequence>
<dbReference type="SUPFAM" id="SSF51338">
    <property type="entry name" value="Composite domain of metallo-dependent hydrolases"/>
    <property type="match status" value="1"/>
</dbReference>
<feature type="binding site" evidence="8">
    <location>
        <position position="220"/>
    </location>
    <ligand>
        <name>Zn(2+)</name>
        <dbReference type="ChEBI" id="CHEBI:29105"/>
    </ligand>
</feature>
<evidence type="ECO:0000256" key="6">
    <source>
        <dbReference type="PIRSR" id="PIRSR038994-1"/>
    </source>
</evidence>
<dbReference type="InterPro" id="IPR003764">
    <property type="entry name" value="GlcNAc_6-P_deAcase"/>
</dbReference>
<feature type="binding site" evidence="7">
    <location>
        <begin position="313"/>
        <end position="315"/>
    </location>
    <ligand>
        <name>substrate</name>
    </ligand>
</feature>
<evidence type="ECO:0000256" key="7">
    <source>
        <dbReference type="PIRSR" id="PIRSR038994-2"/>
    </source>
</evidence>
<evidence type="ECO:0000256" key="5">
    <source>
        <dbReference type="PIRNR" id="PIRNR038994"/>
    </source>
</evidence>
<feature type="binding site" evidence="8">
    <location>
        <position position="197"/>
    </location>
    <ligand>
        <name>Zn(2+)</name>
        <dbReference type="ChEBI" id="CHEBI:29105"/>
    </ligand>
</feature>
<organism evidence="10 11">
    <name type="scientific">Nocardia ninae NBRC 108245</name>
    <dbReference type="NCBI Taxonomy" id="1210091"/>
    <lineage>
        <taxon>Bacteria</taxon>
        <taxon>Bacillati</taxon>
        <taxon>Actinomycetota</taxon>
        <taxon>Actinomycetes</taxon>
        <taxon>Mycobacteriales</taxon>
        <taxon>Nocardiaceae</taxon>
        <taxon>Nocardia</taxon>
    </lineage>
</organism>
<feature type="binding site" evidence="7">
    <location>
        <position position="142"/>
    </location>
    <ligand>
        <name>substrate</name>
    </ligand>
</feature>
<feature type="binding site" evidence="8">
    <location>
        <position position="131"/>
    </location>
    <ligand>
        <name>Zn(2+)</name>
        <dbReference type="ChEBI" id="CHEBI:29105"/>
    </ligand>
</feature>
<dbReference type="RefSeq" id="WP_246181359.1">
    <property type="nucleotide sequence ID" value="NZ_BJXA01000108.1"/>
</dbReference>
<dbReference type="Pfam" id="PF01979">
    <property type="entry name" value="Amidohydro_1"/>
    <property type="match status" value="1"/>
</dbReference>
<dbReference type="PANTHER" id="PTHR11113">
    <property type="entry name" value="N-ACETYLGLUCOSAMINE-6-PHOSPHATE DEACETYLASE"/>
    <property type="match status" value="1"/>
</dbReference>